<feature type="domain" description="HTH marR-type" evidence="1">
    <location>
        <begin position="14"/>
        <end position="150"/>
    </location>
</feature>
<dbReference type="InterPro" id="IPR036388">
    <property type="entry name" value="WH-like_DNA-bd_sf"/>
</dbReference>
<evidence type="ECO:0000313" key="2">
    <source>
        <dbReference type="EMBL" id="RNI24728.1"/>
    </source>
</evidence>
<dbReference type="GO" id="GO:0003700">
    <property type="term" value="F:DNA-binding transcription factor activity"/>
    <property type="evidence" value="ECO:0007669"/>
    <property type="project" value="InterPro"/>
</dbReference>
<dbReference type="InterPro" id="IPR036390">
    <property type="entry name" value="WH_DNA-bd_sf"/>
</dbReference>
<organism evidence="2 3">
    <name type="scientific">Flexivirga caeni</name>
    <dbReference type="NCBI Taxonomy" id="2294115"/>
    <lineage>
        <taxon>Bacteria</taxon>
        <taxon>Bacillati</taxon>
        <taxon>Actinomycetota</taxon>
        <taxon>Actinomycetes</taxon>
        <taxon>Micrococcales</taxon>
        <taxon>Dermacoccaceae</taxon>
        <taxon>Flexivirga</taxon>
    </lineage>
</organism>
<dbReference type="OrthoDB" id="9815567at2"/>
<dbReference type="PROSITE" id="PS50995">
    <property type="entry name" value="HTH_MARR_2"/>
    <property type="match status" value="1"/>
</dbReference>
<gene>
    <name evidence="2" type="ORF">EFY87_03250</name>
</gene>
<dbReference type="InterPro" id="IPR052526">
    <property type="entry name" value="HTH-type_Bedaq_tolerance"/>
</dbReference>
<reference evidence="2 3" key="1">
    <citation type="submission" date="2018-11" db="EMBL/GenBank/DDBJ databases">
        <title>Draft genome of Simplicispira Flexivirga sp. BO-16.</title>
        <authorList>
            <person name="Im W.T."/>
        </authorList>
    </citation>
    <scope>NUCLEOTIDE SEQUENCE [LARGE SCALE GENOMIC DNA]</scope>
    <source>
        <strain evidence="2 3">BO-16</strain>
    </source>
</reference>
<proteinExistence type="predicted"/>
<name>A0A3M9MJ81_9MICO</name>
<accession>A0A3M9MJ81</accession>
<dbReference type="Proteomes" id="UP000271678">
    <property type="component" value="Unassembled WGS sequence"/>
</dbReference>
<comment type="caution">
    <text evidence="2">The sequence shown here is derived from an EMBL/GenBank/DDBJ whole genome shotgun (WGS) entry which is preliminary data.</text>
</comment>
<keyword evidence="3" id="KW-1185">Reference proteome</keyword>
<dbReference type="RefSeq" id="WP_123270020.1">
    <property type="nucleotide sequence ID" value="NZ_RJJQ01000002.1"/>
</dbReference>
<sequence length="150" mass="16010">MTTTDEGSTASEAASAAARDVVLLFRQLRQRMREIPEGGLTSAQGAVLLRLDKDGPSSTTLLAAAEGVRSQSMTVTLNGLEAKGLIERRPDPADGRRAIVTLSDAGRDQVREGRELRHLWLAQALDARLAPEQLVAVNDSITLLTHALSG</sequence>
<dbReference type="PANTHER" id="PTHR39515:SF2">
    <property type="entry name" value="HTH-TYPE TRANSCRIPTIONAL REGULATOR RV0880"/>
    <property type="match status" value="1"/>
</dbReference>
<protein>
    <submittedName>
        <fullName evidence="2">MarR family transcriptional regulator</fullName>
    </submittedName>
</protein>
<dbReference type="EMBL" id="RJJQ01000002">
    <property type="protein sequence ID" value="RNI24728.1"/>
    <property type="molecule type" value="Genomic_DNA"/>
</dbReference>
<evidence type="ECO:0000259" key="1">
    <source>
        <dbReference type="PROSITE" id="PS50995"/>
    </source>
</evidence>
<dbReference type="SMART" id="SM00347">
    <property type="entry name" value="HTH_MARR"/>
    <property type="match status" value="1"/>
</dbReference>
<evidence type="ECO:0000313" key="3">
    <source>
        <dbReference type="Proteomes" id="UP000271678"/>
    </source>
</evidence>
<dbReference type="Pfam" id="PF12802">
    <property type="entry name" value="MarR_2"/>
    <property type="match status" value="1"/>
</dbReference>
<dbReference type="InterPro" id="IPR000835">
    <property type="entry name" value="HTH_MarR-typ"/>
</dbReference>
<dbReference type="SUPFAM" id="SSF46785">
    <property type="entry name" value="Winged helix' DNA-binding domain"/>
    <property type="match status" value="1"/>
</dbReference>
<dbReference type="PANTHER" id="PTHR39515">
    <property type="entry name" value="CONSERVED PROTEIN"/>
    <property type="match status" value="1"/>
</dbReference>
<dbReference type="AlphaFoldDB" id="A0A3M9MJ81"/>
<dbReference type="Gene3D" id="1.10.10.10">
    <property type="entry name" value="Winged helix-like DNA-binding domain superfamily/Winged helix DNA-binding domain"/>
    <property type="match status" value="1"/>
</dbReference>